<feature type="domain" description="Heterokaryon incompatibility" evidence="2">
    <location>
        <begin position="41"/>
        <end position="193"/>
    </location>
</feature>
<gene>
    <name evidence="3" type="ORF">QBC38DRAFT_460908</name>
</gene>
<protein>
    <submittedName>
        <fullName evidence="3">Heterokaryon incompatibility protein-domain-containing protein</fullName>
    </submittedName>
</protein>
<dbReference type="AlphaFoldDB" id="A0AAN6YPV2"/>
<evidence type="ECO:0000256" key="1">
    <source>
        <dbReference type="SAM" id="Phobius"/>
    </source>
</evidence>
<proteinExistence type="predicted"/>
<keyword evidence="1" id="KW-0472">Membrane</keyword>
<dbReference type="Pfam" id="PF26639">
    <property type="entry name" value="Het-6_barrel"/>
    <property type="match status" value="1"/>
</dbReference>
<feature type="transmembrane region" description="Helical" evidence="1">
    <location>
        <begin position="295"/>
        <end position="318"/>
    </location>
</feature>
<feature type="transmembrane region" description="Helical" evidence="1">
    <location>
        <begin position="324"/>
        <end position="345"/>
    </location>
</feature>
<dbReference type="Proteomes" id="UP001301958">
    <property type="component" value="Unassembled WGS sequence"/>
</dbReference>
<evidence type="ECO:0000313" key="3">
    <source>
        <dbReference type="EMBL" id="KAK4221941.1"/>
    </source>
</evidence>
<dbReference type="InterPro" id="IPR052895">
    <property type="entry name" value="HetReg/Transcr_Mod"/>
</dbReference>
<dbReference type="EMBL" id="MU865502">
    <property type="protein sequence ID" value="KAK4221941.1"/>
    <property type="molecule type" value="Genomic_DNA"/>
</dbReference>
<reference evidence="3" key="1">
    <citation type="journal article" date="2023" name="Mol. Phylogenet. Evol.">
        <title>Genome-scale phylogeny and comparative genomics of the fungal order Sordariales.</title>
        <authorList>
            <person name="Hensen N."/>
            <person name="Bonometti L."/>
            <person name="Westerberg I."/>
            <person name="Brannstrom I.O."/>
            <person name="Guillou S."/>
            <person name="Cros-Aarteil S."/>
            <person name="Calhoun S."/>
            <person name="Haridas S."/>
            <person name="Kuo A."/>
            <person name="Mondo S."/>
            <person name="Pangilinan J."/>
            <person name="Riley R."/>
            <person name="LaButti K."/>
            <person name="Andreopoulos B."/>
            <person name="Lipzen A."/>
            <person name="Chen C."/>
            <person name="Yan M."/>
            <person name="Daum C."/>
            <person name="Ng V."/>
            <person name="Clum A."/>
            <person name="Steindorff A."/>
            <person name="Ohm R.A."/>
            <person name="Martin F."/>
            <person name="Silar P."/>
            <person name="Natvig D.O."/>
            <person name="Lalanne C."/>
            <person name="Gautier V."/>
            <person name="Ament-Velasquez S.L."/>
            <person name="Kruys A."/>
            <person name="Hutchinson M.I."/>
            <person name="Powell A.J."/>
            <person name="Barry K."/>
            <person name="Miller A.N."/>
            <person name="Grigoriev I.V."/>
            <person name="Debuchy R."/>
            <person name="Gladieux P."/>
            <person name="Hiltunen Thoren M."/>
            <person name="Johannesson H."/>
        </authorList>
    </citation>
    <scope>NUCLEOTIDE SEQUENCE</scope>
    <source>
        <strain evidence="3">CBS 990.96</strain>
    </source>
</reference>
<organism evidence="3 4">
    <name type="scientific">Podospora fimiseda</name>
    <dbReference type="NCBI Taxonomy" id="252190"/>
    <lineage>
        <taxon>Eukaryota</taxon>
        <taxon>Fungi</taxon>
        <taxon>Dikarya</taxon>
        <taxon>Ascomycota</taxon>
        <taxon>Pezizomycotina</taxon>
        <taxon>Sordariomycetes</taxon>
        <taxon>Sordariomycetidae</taxon>
        <taxon>Sordariales</taxon>
        <taxon>Podosporaceae</taxon>
        <taxon>Podospora</taxon>
    </lineage>
</organism>
<sequence>MPHLFGNEGKLPSNPPLTGSLRVAHLDNSLDFIALSWLCALGTTKNCYDALKQIRCSLGSGAERISIWVDSICIDQNNNHEKEVQIPLMQEIYRFASEVVMWLGEGNNKTDRAMLYMQDVARQGQRLPLGYLAARDQKGRLQQKAKLEAEMGKDTWVGMVPLWRWRRQRNMAGVQLEEILDCEWTHCAWTFQELILARHPIMMCATKMMDWDDWRNDFMAWLSLNGSNHPVSPRVLKYWTHPIDLWFGFLRTDDFQPHEMSRDMGPILPNENLTSFNARFRAAPKRPALRFYQTYPFLWILLFLIISCGLLKVCLFAIQLWNPVSVVVIVRRITLTFAIGGVIAVKCTQVMEQALDLEDSHTPWFMKSKDINLEFSKSRTLDSIRSALRERSATEACDKAFSLHGIIKACGTKTSAPDYSRPASEAYRLLLEALIQWGPRAIMLVLDAGGQKQGASWVPDSTKPGPSEWLTTRYQLTPDDGSTPTLTSCPWWGIFTPKSNLIHLKSPLVCIKGIIVGHPSKLTPSDWFEQGLESSIRIFLNWHQKGIHSYNIQVQRDGDTVLRYQFAVLEGLVRHRRELIGRTTMEELLNIPCKRPRKPWEAPLDFSDRVSDFKTYCRLWDLIQTTQQLEQLMEQIKRVEYKIEWDCMVKTIKQLGRDRRNLFVMSGLNYTTTMCRWLGSGPVDMQPNDKISMFEGIPTPMVLRHAHQAKYTNEYRVVGVVLVRGFMDGRINRHDGPVCPRWADCQDVLLV</sequence>
<dbReference type="PANTHER" id="PTHR24148">
    <property type="entry name" value="ANKYRIN REPEAT DOMAIN-CONTAINING PROTEIN 39 HOMOLOG-RELATED"/>
    <property type="match status" value="1"/>
</dbReference>
<dbReference type="PANTHER" id="PTHR24148:SF64">
    <property type="entry name" value="HETEROKARYON INCOMPATIBILITY DOMAIN-CONTAINING PROTEIN"/>
    <property type="match status" value="1"/>
</dbReference>
<reference evidence="3" key="2">
    <citation type="submission" date="2023-05" db="EMBL/GenBank/DDBJ databases">
        <authorList>
            <consortium name="Lawrence Berkeley National Laboratory"/>
            <person name="Steindorff A."/>
            <person name="Hensen N."/>
            <person name="Bonometti L."/>
            <person name="Westerberg I."/>
            <person name="Brannstrom I.O."/>
            <person name="Guillou S."/>
            <person name="Cros-Aarteil S."/>
            <person name="Calhoun S."/>
            <person name="Haridas S."/>
            <person name="Kuo A."/>
            <person name="Mondo S."/>
            <person name="Pangilinan J."/>
            <person name="Riley R."/>
            <person name="Labutti K."/>
            <person name="Andreopoulos B."/>
            <person name="Lipzen A."/>
            <person name="Chen C."/>
            <person name="Yanf M."/>
            <person name="Daum C."/>
            <person name="Ng V."/>
            <person name="Clum A."/>
            <person name="Ohm R."/>
            <person name="Martin F."/>
            <person name="Silar P."/>
            <person name="Natvig D."/>
            <person name="Lalanne C."/>
            <person name="Gautier V."/>
            <person name="Ament-Velasquez S.L."/>
            <person name="Kruys A."/>
            <person name="Hutchinson M.I."/>
            <person name="Powell A.J."/>
            <person name="Barry K."/>
            <person name="Miller A.N."/>
            <person name="Grigoriev I.V."/>
            <person name="Debuchy R."/>
            <person name="Gladieux P."/>
            <person name="Thoren M.H."/>
            <person name="Johannesson H."/>
        </authorList>
    </citation>
    <scope>NUCLEOTIDE SEQUENCE</scope>
    <source>
        <strain evidence="3">CBS 990.96</strain>
    </source>
</reference>
<evidence type="ECO:0000313" key="4">
    <source>
        <dbReference type="Proteomes" id="UP001301958"/>
    </source>
</evidence>
<dbReference type="InterPro" id="IPR010730">
    <property type="entry name" value="HET"/>
</dbReference>
<dbReference type="Pfam" id="PF06985">
    <property type="entry name" value="HET"/>
    <property type="match status" value="1"/>
</dbReference>
<keyword evidence="1" id="KW-0812">Transmembrane</keyword>
<evidence type="ECO:0000259" key="2">
    <source>
        <dbReference type="Pfam" id="PF06985"/>
    </source>
</evidence>
<comment type="caution">
    <text evidence="3">The sequence shown here is derived from an EMBL/GenBank/DDBJ whole genome shotgun (WGS) entry which is preliminary data.</text>
</comment>
<keyword evidence="1" id="KW-1133">Transmembrane helix</keyword>
<name>A0AAN6YPV2_9PEZI</name>
<accession>A0AAN6YPV2</accession>
<keyword evidence="4" id="KW-1185">Reference proteome</keyword>